<dbReference type="InterPro" id="IPR011059">
    <property type="entry name" value="Metal-dep_hydrolase_composite"/>
</dbReference>
<dbReference type="Proteomes" id="UP001178288">
    <property type="component" value="Chromosome"/>
</dbReference>
<accession>A0AA95MNG3</accession>
<dbReference type="AlphaFoldDB" id="A0AA95MNG3"/>
<dbReference type="InterPro" id="IPR006680">
    <property type="entry name" value="Amidohydro-rel"/>
</dbReference>
<dbReference type="Pfam" id="PF01979">
    <property type="entry name" value="Amidohydro_1"/>
    <property type="match status" value="1"/>
</dbReference>
<dbReference type="InterPro" id="IPR051781">
    <property type="entry name" value="Metallo-dep_Hydrolase"/>
</dbReference>
<dbReference type="CDD" id="cd01309">
    <property type="entry name" value="Met_dep_hydrolase_C"/>
    <property type="match status" value="1"/>
</dbReference>
<dbReference type="PANTHER" id="PTHR43135">
    <property type="entry name" value="ALPHA-D-RIBOSE 1-METHYLPHOSPHONATE 5-TRIPHOSPHATE DIPHOSPHATASE"/>
    <property type="match status" value="1"/>
</dbReference>
<gene>
    <name evidence="2" type="ORF">QNH39_16675</name>
</gene>
<evidence type="ECO:0000259" key="1">
    <source>
        <dbReference type="Pfam" id="PF01979"/>
    </source>
</evidence>
<evidence type="ECO:0000313" key="2">
    <source>
        <dbReference type="EMBL" id="WHY84291.1"/>
    </source>
</evidence>
<organism evidence="2 3">
    <name type="scientific">Neobacillus novalis</name>
    <dbReference type="NCBI Taxonomy" id="220687"/>
    <lineage>
        <taxon>Bacteria</taxon>
        <taxon>Bacillati</taxon>
        <taxon>Bacillota</taxon>
        <taxon>Bacilli</taxon>
        <taxon>Bacillales</taxon>
        <taxon>Bacillaceae</taxon>
        <taxon>Neobacillus</taxon>
    </lineage>
</organism>
<dbReference type="SUPFAM" id="SSF51338">
    <property type="entry name" value="Composite domain of metallo-dependent hydrolases"/>
    <property type="match status" value="1"/>
</dbReference>
<name>A0AA95MNG3_9BACI</name>
<protein>
    <submittedName>
        <fullName evidence="2">Amidohydrolase</fullName>
    </submittedName>
</protein>
<dbReference type="SUPFAM" id="SSF51556">
    <property type="entry name" value="Metallo-dependent hydrolases"/>
    <property type="match status" value="1"/>
</dbReference>
<feature type="domain" description="Amidohydrolase-related" evidence="1">
    <location>
        <begin position="53"/>
        <end position="370"/>
    </location>
</feature>
<dbReference type="GO" id="GO:0016810">
    <property type="term" value="F:hydrolase activity, acting on carbon-nitrogen (but not peptide) bonds"/>
    <property type="evidence" value="ECO:0007669"/>
    <property type="project" value="InterPro"/>
</dbReference>
<dbReference type="PANTHER" id="PTHR43135:SF3">
    <property type="entry name" value="ALPHA-D-RIBOSE 1-METHYLPHOSPHONATE 5-TRIPHOSPHATE DIPHOSPHATASE"/>
    <property type="match status" value="1"/>
</dbReference>
<dbReference type="InterPro" id="IPR032466">
    <property type="entry name" value="Metal_Hydrolase"/>
</dbReference>
<evidence type="ECO:0000313" key="3">
    <source>
        <dbReference type="Proteomes" id="UP001178288"/>
    </source>
</evidence>
<reference evidence="2" key="1">
    <citation type="submission" date="2023-05" db="EMBL/GenBank/DDBJ databases">
        <title>Comparative genomics of Bacillaceae isolates and their secondary metabolite potential.</title>
        <authorList>
            <person name="Song L."/>
            <person name="Nielsen L.J."/>
            <person name="Mohite O."/>
            <person name="Xu X."/>
            <person name="Weber T."/>
            <person name="Kovacs A.T."/>
        </authorList>
    </citation>
    <scope>NUCLEOTIDE SEQUENCE</scope>
    <source>
        <strain evidence="2">XLM17</strain>
    </source>
</reference>
<dbReference type="EMBL" id="CP126114">
    <property type="protein sequence ID" value="WHY84291.1"/>
    <property type="molecule type" value="Genomic_DNA"/>
</dbReference>
<dbReference type="Gene3D" id="3.20.20.140">
    <property type="entry name" value="Metal-dependent hydrolases"/>
    <property type="match status" value="1"/>
</dbReference>
<keyword evidence="3" id="KW-1185">Reference proteome</keyword>
<dbReference type="RefSeq" id="WP_066088863.1">
    <property type="nucleotide sequence ID" value="NZ_CP126114.1"/>
</dbReference>
<sequence>MTKILLKNAFVYPITSKPFKYGDVLIEGGKIKKVGRNITTDLHVKIIDCGDLYLFPGFIDVHTHLGLYDEGTGWAGNDANETSEALTPHIRAIDGAYPLDPAFTDAVKSGITTVHIMPGSANVIGGTTSVIKTTGKNIKKMIVQDIAGLKIALGENPKRIHSNGNSDSLTRMGIMGMLREAFYQAIHADNPEDLRITPLVMALKREIPVRIHAHRADDIITAIRLAEEFNLDLRIEHCTEGHLIASELAGMNLKVSVGPTLTRRSKVELKNKTWKTYQELTNHGVEVSITTDHPYTPIQYLNICAGIAVREGLSEQKALEGITILPARNLKIDQLVGSIEEGKEADLVLWSHHPFHYLAKPKWTMIGGELIYLEV</sequence>
<proteinExistence type="predicted"/>
<dbReference type="KEGG" id="nnv:QNH39_16675"/>